<dbReference type="InterPro" id="IPR011009">
    <property type="entry name" value="Kinase-like_dom_sf"/>
</dbReference>
<organism evidence="2 3">
    <name type="scientific">Pendulispora brunnea</name>
    <dbReference type="NCBI Taxonomy" id="2905690"/>
    <lineage>
        <taxon>Bacteria</taxon>
        <taxon>Pseudomonadati</taxon>
        <taxon>Myxococcota</taxon>
        <taxon>Myxococcia</taxon>
        <taxon>Myxococcales</taxon>
        <taxon>Sorangiineae</taxon>
        <taxon>Pendulisporaceae</taxon>
        <taxon>Pendulispora</taxon>
    </lineage>
</organism>
<reference evidence="2 3" key="1">
    <citation type="submission" date="2021-12" db="EMBL/GenBank/DDBJ databases">
        <title>Discovery of the Pendulisporaceae a myxobacterial family with distinct sporulation behavior and unique specialized metabolism.</title>
        <authorList>
            <person name="Garcia R."/>
            <person name="Popoff A."/>
            <person name="Bader C.D."/>
            <person name="Loehr J."/>
            <person name="Walesch S."/>
            <person name="Walt C."/>
            <person name="Boldt J."/>
            <person name="Bunk B."/>
            <person name="Haeckl F.J.F.P.J."/>
            <person name="Gunesch A.P."/>
            <person name="Birkelbach J."/>
            <person name="Nuebel U."/>
            <person name="Pietschmann T."/>
            <person name="Bach T."/>
            <person name="Mueller R."/>
        </authorList>
    </citation>
    <scope>NUCLEOTIDE SEQUENCE [LARGE SCALE GENOMIC DNA]</scope>
    <source>
        <strain evidence="2 3">MSr12523</strain>
    </source>
</reference>
<feature type="domain" description="Aminoglycoside phosphotransferase" evidence="1">
    <location>
        <begin position="39"/>
        <end position="274"/>
    </location>
</feature>
<dbReference type="InterPro" id="IPR002575">
    <property type="entry name" value="Aminoglycoside_PTrfase"/>
</dbReference>
<dbReference type="InterPro" id="IPR052898">
    <property type="entry name" value="ACAD10-like"/>
</dbReference>
<evidence type="ECO:0000313" key="2">
    <source>
        <dbReference type="EMBL" id="WXA96972.1"/>
    </source>
</evidence>
<dbReference type="PANTHER" id="PTHR47829">
    <property type="entry name" value="HYDROLASE, PUTATIVE (AFU_ORTHOLOGUE AFUA_1G12880)-RELATED"/>
    <property type="match status" value="1"/>
</dbReference>
<proteinExistence type="predicted"/>
<dbReference type="CDD" id="cd05154">
    <property type="entry name" value="ACAD10_11_N-like"/>
    <property type="match status" value="1"/>
</dbReference>
<evidence type="ECO:0000259" key="1">
    <source>
        <dbReference type="Pfam" id="PF01636"/>
    </source>
</evidence>
<dbReference type="PANTHER" id="PTHR47829:SF1">
    <property type="entry name" value="HAD FAMILY PHOSPHATASE"/>
    <property type="match status" value="1"/>
</dbReference>
<dbReference type="Gene3D" id="3.30.200.20">
    <property type="entry name" value="Phosphorylase Kinase, domain 1"/>
    <property type="match status" value="1"/>
</dbReference>
<keyword evidence="3" id="KW-1185">Reference proteome</keyword>
<evidence type="ECO:0000313" key="3">
    <source>
        <dbReference type="Proteomes" id="UP001379533"/>
    </source>
</evidence>
<dbReference type="InterPro" id="IPR041726">
    <property type="entry name" value="ACAD10_11_N"/>
</dbReference>
<sequence>MSAVKVDGAKPVRAGEELDAVKLASFLEREANIGGPIEILQFPGGHSNLTYLVRTPERELVLRRPPFGNRVKSAHDMGREFRILSKLSGVYAPAPRPVAYTEDPEVLGAPFYVMERVNGVILRRTMPSELGVDAPLMRRLCESLVDAQVALHAVDYEAAGLGDLGKPAKYIERQVTGWTKRYRDAQTDEVPEMDRVADWLAARTDEAEADDSGSVRAAVIHNDYKFDNVVLDPDDIVRVRGVLDWEMSTLGDPLMDLGTTLSYWVEAGDPDELKFLAFGPTTLPGALTRREVAERYFEKSGRKSRDLRFFLVFALFKNTGVLQQIYWRYKQGLTKDERFASFNMAVRILAQRAEHTIHQGL</sequence>
<dbReference type="Gene3D" id="3.90.1200.10">
    <property type="match status" value="1"/>
</dbReference>
<dbReference type="Proteomes" id="UP001379533">
    <property type="component" value="Chromosome"/>
</dbReference>
<protein>
    <submittedName>
        <fullName evidence="2">Phosphotransferase family protein</fullName>
    </submittedName>
</protein>
<accession>A0ABZ2KE80</accession>
<gene>
    <name evidence="2" type="ORF">LZC95_09000</name>
</gene>
<name>A0ABZ2KE80_9BACT</name>
<dbReference type="SUPFAM" id="SSF56112">
    <property type="entry name" value="Protein kinase-like (PK-like)"/>
    <property type="match status" value="1"/>
</dbReference>
<dbReference type="RefSeq" id="WP_394847589.1">
    <property type="nucleotide sequence ID" value="NZ_CP089982.1"/>
</dbReference>
<dbReference type="EMBL" id="CP089982">
    <property type="protein sequence ID" value="WXA96972.1"/>
    <property type="molecule type" value="Genomic_DNA"/>
</dbReference>
<dbReference type="Pfam" id="PF01636">
    <property type="entry name" value="APH"/>
    <property type="match status" value="1"/>
</dbReference>